<reference evidence="1 2" key="1">
    <citation type="submission" date="2020-08" db="EMBL/GenBank/DDBJ databases">
        <title>Sphingomonas sp. sand1-3 16S ribosomal RNA gene Genome sequencing and assembly.</title>
        <authorList>
            <person name="Kang M."/>
        </authorList>
    </citation>
    <scope>NUCLEOTIDE SEQUENCE [LARGE SCALE GENOMIC DNA]</scope>
    <source>
        <strain evidence="2">sand1-3</strain>
    </source>
</reference>
<dbReference type="InterPro" id="IPR038695">
    <property type="entry name" value="Saro_0823-like_sf"/>
</dbReference>
<dbReference type="Pfam" id="PF02643">
    <property type="entry name" value="DUF192"/>
    <property type="match status" value="1"/>
</dbReference>
<organism evidence="1 2">
    <name type="scientific">Sphingomonas sabuli</name>
    <dbReference type="NCBI Taxonomy" id="2764186"/>
    <lineage>
        <taxon>Bacteria</taxon>
        <taxon>Pseudomonadati</taxon>
        <taxon>Pseudomonadota</taxon>
        <taxon>Alphaproteobacteria</taxon>
        <taxon>Sphingomonadales</taxon>
        <taxon>Sphingomonadaceae</taxon>
        <taxon>Sphingomonas</taxon>
    </lineage>
</organism>
<protein>
    <submittedName>
        <fullName evidence="1">DUF192 domain-containing protein</fullName>
    </submittedName>
</protein>
<name>A0A7G9L666_9SPHN</name>
<dbReference type="Proteomes" id="UP000515861">
    <property type="component" value="Chromosome"/>
</dbReference>
<gene>
    <name evidence="1" type="ORF">H8M03_12075</name>
</gene>
<dbReference type="InterPro" id="IPR003795">
    <property type="entry name" value="DUF192"/>
</dbReference>
<sequence>MPAPQATVMKVPQNGLQEVPLTIASGGKVHRFTVEVARTDEQQTHGMMFRTAIAPDRGMVFPYDQPQMLAFWMKNTLIPLDMIFIRQDGTIARIATAVPLDLTGVPAGEPVVAVLELAGGRAAELGIKPGDTVRW</sequence>
<dbReference type="PANTHER" id="PTHR37953:SF1">
    <property type="entry name" value="UPF0127 PROTEIN MJ1496"/>
    <property type="match status" value="1"/>
</dbReference>
<dbReference type="PANTHER" id="PTHR37953">
    <property type="entry name" value="UPF0127 PROTEIN MJ1496"/>
    <property type="match status" value="1"/>
</dbReference>
<evidence type="ECO:0000313" key="2">
    <source>
        <dbReference type="Proteomes" id="UP000515861"/>
    </source>
</evidence>
<dbReference type="KEGG" id="ssau:H8M03_12075"/>
<proteinExistence type="predicted"/>
<dbReference type="Gene3D" id="2.60.120.1140">
    <property type="entry name" value="Protein of unknown function DUF192"/>
    <property type="match status" value="1"/>
</dbReference>
<evidence type="ECO:0000313" key="1">
    <source>
        <dbReference type="EMBL" id="QNM84115.1"/>
    </source>
</evidence>
<dbReference type="AlphaFoldDB" id="A0A7G9L666"/>
<keyword evidence="2" id="KW-1185">Reference proteome</keyword>
<dbReference type="EMBL" id="CP060697">
    <property type="protein sequence ID" value="QNM84115.1"/>
    <property type="molecule type" value="Genomic_DNA"/>
</dbReference>
<accession>A0A7G9L666</accession>